<keyword evidence="2" id="KW-1185">Reference proteome</keyword>
<reference evidence="1 2" key="1">
    <citation type="submission" date="2018-12" db="EMBL/GenBank/DDBJ databases">
        <authorList>
            <person name="Yang Y."/>
        </authorList>
    </citation>
    <scope>NUCLEOTIDE SEQUENCE [LARGE SCALE GENOMIC DNA]</scope>
    <source>
        <strain evidence="1 2">GSF71</strain>
    </source>
</reference>
<protein>
    <submittedName>
        <fullName evidence="1">DUF1178 family protein</fullName>
    </submittedName>
</protein>
<dbReference type="InterPro" id="IPR009562">
    <property type="entry name" value="DUF1178"/>
</dbReference>
<dbReference type="Proteomes" id="UP000280346">
    <property type="component" value="Unassembled WGS sequence"/>
</dbReference>
<dbReference type="EMBL" id="RZIJ01000038">
    <property type="protein sequence ID" value="RUQ62512.1"/>
    <property type="molecule type" value="Genomic_DNA"/>
</dbReference>
<name>A0A433J0H0_9PROT</name>
<proteinExistence type="predicted"/>
<dbReference type="Pfam" id="PF06676">
    <property type="entry name" value="DUF1178"/>
    <property type="match status" value="1"/>
</dbReference>
<sequence length="83" mass="8401">MIVYALRCACEHEFDQWFDNMADYDAKKVAGIACPSCGGTQVAKAIMAPRVGKAKAAAPAPMPACGPGGCGGGGGCPMMSQFG</sequence>
<accession>A0A433J0H0</accession>
<comment type="caution">
    <text evidence="1">The sequence shown here is derived from an EMBL/GenBank/DDBJ whole genome shotgun (WGS) entry which is preliminary data.</text>
</comment>
<gene>
    <name evidence="1" type="ORF">EJ913_28630</name>
</gene>
<evidence type="ECO:0000313" key="1">
    <source>
        <dbReference type="EMBL" id="RUQ62512.1"/>
    </source>
</evidence>
<dbReference type="AlphaFoldDB" id="A0A433J0H0"/>
<dbReference type="RefSeq" id="WP_127004404.1">
    <property type="nucleotide sequence ID" value="NZ_JBNPXW010000003.1"/>
</dbReference>
<evidence type="ECO:0000313" key="2">
    <source>
        <dbReference type="Proteomes" id="UP000280346"/>
    </source>
</evidence>
<organism evidence="1 2">
    <name type="scientific">Azospirillum doebereinerae</name>
    <dbReference type="NCBI Taxonomy" id="92933"/>
    <lineage>
        <taxon>Bacteria</taxon>
        <taxon>Pseudomonadati</taxon>
        <taxon>Pseudomonadota</taxon>
        <taxon>Alphaproteobacteria</taxon>
        <taxon>Rhodospirillales</taxon>
        <taxon>Azospirillaceae</taxon>
        <taxon>Azospirillum</taxon>
    </lineage>
</organism>
<dbReference type="OrthoDB" id="9799894at2"/>